<evidence type="ECO:0000256" key="5">
    <source>
        <dbReference type="ARBA" id="ARBA00023235"/>
    </source>
</evidence>
<evidence type="ECO:0000256" key="1">
    <source>
        <dbReference type="ARBA" id="ARBA00000799"/>
    </source>
</evidence>
<comment type="caution">
    <text evidence="7">The sequence shown here is derived from an EMBL/GenBank/DDBJ whole genome shotgun (WGS) entry which is preliminary data.</text>
</comment>
<evidence type="ECO:0000256" key="2">
    <source>
        <dbReference type="ARBA" id="ARBA00005297"/>
    </source>
</evidence>
<keyword evidence="8" id="KW-1185">Reference proteome</keyword>
<reference evidence="7 8" key="1">
    <citation type="submission" date="2019-02" db="EMBL/GenBank/DDBJ databases">
        <title>Investigation of anaerobic lignin degradation for improved lignocellulosic biofuels.</title>
        <authorList>
            <person name="Deangelis K."/>
        </authorList>
    </citation>
    <scope>NUCLEOTIDE SEQUENCE [LARGE SCALE GENOMIC DNA]</scope>
    <source>
        <strain evidence="7 8">159R</strain>
    </source>
</reference>
<dbReference type="EC" id="5.4.4.2" evidence="3"/>
<proteinExistence type="inferred from homology"/>
<dbReference type="InterPro" id="IPR015890">
    <property type="entry name" value="Chorismate_C"/>
</dbReference>
<sequence length="447" mass="49375">MRVLMLPLLQSALQQHMDAGTIPDVPGVYSISLPWTPGVHVPMLDWLNAVPLYPQCYWQHRDGELEAAACGGVKIFNRLAPAQAFLAAHPARDTLRLWGLNAFGHGEGEPESYLFLPRITWQRERQSHQLILNLASDGSLLEDARLCAAQLAQLARLPGAGPLDPFAAGEISAAHQPERPQWRQMIARALTALREQQFAKVVLARRTRLVLSGKLRSAALMAASKAVNHHCYHYMLCWSPGRAFLGSSPERLYRRRENRLDTEALAGTVAADGPSSSAAELADWLMNDDKNQRENLLVVDDICQRLHPAALSLDVTPPEIISLRTVQHLRRTIMAQLNCRDDVRCLSMLQPTAAVAGLPRDAARRFIARHEPFGREWYAGSAGYLSLAQSEFCVSLRCAQVENQSVMLYAGAGIVEGSDADQEWREIENKAAGMRTLFAAESAEPAG</sequence>
<protein>
    <recommendedName>
        <fullName evidence="3">isochorismate synthase</fullName>
        <ecNumber evidence="3">5.4.4.2</ecNumber>
    </recommendedName>
</protein>
<organism evidence="7 8">
    <name type="scientific">Sodalis ligni</name>
    <dbReference type="NCBI Taxonomy" id="2697027"/>
    <lineage>
        <taxon>Bacteria</taxon>
        <taxon>Pseudomonadati</taxon>
        <taxon>Pseudomonadota</taxon>
        <taxon>Gammaproteobacteria</taxon>
        <taxon>Enterobacterales</taxon>
        <taxon>Bruguierivoracaceae</taxon>
        <taxon>Sodalis</taxon>
    </lineage>
</organism>
<dbReference type="InterPro" id="IPR005801">
    <property type="entry name" value="ADC_synthase"/>
</dbReference>
<dbReference type="InterPro" id="IPR004561">
    <property type="entry name" value="IsoChor_synthase"/>
</dbReference>
<comment type="catalytic activity">
    <reaction evidence="1">
        <text>chorismate = isochorismate</text>
        <dbReference type="Rhea" id="RHEA:18985"/>
        <dbReference type="ChEBI" id="CHEBI:29748"/>
        <dbReference type="ChEBI" id="CHEBI:29780"/>
        <dbReference type="EC" id="5.4.4.2"/>
    </reaction>
</comment>
<dbReference type="Pfam" id="PF00425">
    <property type="entry name" value="Chorismate_bind"/>
    <property type="match status" value="1"/>
</dbReference>
<name>A0A4R1NJB9_9GAMM</name>
<dbReference type="InterPro" id="IPR044250">
    <property type="entry name" value="MenF-like"/>
</dbReference>
<evidence type="ECO:0000313" key="7">
    <source>
        <dbReference type="EMBL" id="TCL07229.1"/>
    </source>
</evidence>
<feature type="domain" description="Chorismate-utilising enzyme C-terminal" evidence="6">
    <location>
        <begin position="179"/>
        <end position="430"/>
    </location>
</feature>
<dbReference type="EMBL" id="SJOI01000001">
    <property type="protein sequence ID" value="TCL07229.1"/>
    <property type="molecule type" value="Genomic_DNA"/>
</dbReference>
<keyword evidence="5" id="KW-0413">Isomerase</keyword>
<comment type="similarity">
    <text evidence="2">Belongs to the isochorismate synthase family.</text>
</comment>
<keyword evidence="4" id="KW-0460">Magnesium</keyword>
<dbReference type="PANTHER" id="PTHR47253:SF4">
    <property type="entry name" value="ISOCHORISMATE SYNTHASE 2, CHLOROPLASTIC"/>
    <property type="match status" value="1"/>
</dbReference>
<evidence type="ECO:0000256" key="3">
    <source>
        <dbReference type="ARBA" id="ARBA00012824"/>
    </source>
</evidence>
<evidence type="ECO:0000259" key="6">
    <source>
        <dbReference type="Pfam" id="PF00425"/>
    </source>
</evidence>
<dbReference type="Proteomes" id="UP000294555">
    <property type="component" value="Unassembled WGS sequence"/>
</dbReference>
<dbReference type="NCBIfam" id="NF011588">
    <property type="entry name" value="PRK15012.1"/>
    <property type="match status" value="1"/>
</dbReference>
<dbReference type="GO" id="GO:0009234">
    <property type="term" value="P:menaquinone biosynthetic process"/>
    <property type="evidence" value="ECO:0007669"/>
    <property type="project" value="TreeGrafter"/>
</dbReference>
<dbReference type="PANTHER" id="PTHR47253">
    <property type="match status" value="1"/>
</dbReference>
<dbReference type="AlphaFoldDB" id="A0A4R1NJB9"/>
<dbReference type="SUPFAM" id="SSF56322">
    <property type="entry name" value="ADC synthase"/>
    <property type="match status" value="1"/>
</dbReference>
<gene>
    <name evidence="7" type="ORF">EZJ58_5543</name>
</gene>
<dbReference type="GO" id="GO:0008909">
    <property type="term" value="F:isochorismate synthase activity"/>
    <property type="evidence" value="ECO:0007669"/>
    <property type="project" value="UniProtKB-EC"/>
</dbReference>
<evidence type="ECO:0000256" key="4">
    <source>
        <dbReference type="ARBA" id="ARBA00022842"/>
    </source>
</evidence>
<dbReference type="NCBIfam" id="TIGR00543">
    <property type="entry name" value="isochor_syn"/>
    <property type="match status" value="1"/>
</dbReference>
<evidence type="ECO:0000313" key="8">
    <source>
        <dbReference type="Proteomes" id="UP000294555"/>
    </source>
</evidence>
<accession>A0A4R1NJB9</accession>
<dbReference type="Gene3D" id="3.60.120.10">
    <property type="entry name" value="Anthranilate synthase"/>
    <property type="match status" value="1"/>
</dbReference>